<gene>
    <name evidence="4" type="ORF">IPV69_16730</name>
</gene>
<dbReference type="NCBIfam" id="TIGR02532">
    <property type="entry name" value="IV_pilin_GFxxxE"/>
    <property type="match status" value="1"/>
</dbReference>
<dbReference type="KEGG" id="hbs:IPV69_16730"/>
<evidence type="ECO:0000313" key="4">
    <source>
        <dbReference type="EMBL" id="QOV87906.1"/>
    </source>
</evidence>
<feature type="transmembrane region" description="Helical" evidence="2">
    <location>
        <begin position="21"/>
        <end position="39"/>
    </location>
</feature>
<dbReference type="PANTHER" id="PTHR30093:SF2">
    <property type="entry name" value="TYPE II SECRETION SYSTEM PROTEIN H"/>
    <property type="match status" value="1"/>
</dbReference>
<dbReference type="SUPFAM" id="SSF54523">
    <property type="entry name" value="Pili subunits"/>
    <property type="match status" value="1"/>
</dbReference>
<accession>A0A7M2WR06</accession>
<evidence type="ECO:0000259" key="3">
    <source>
        <dbReference type="Pfam" id="PF07596"/>
    </source>
</evidence>
<feature type="region of interest" description="Disordered" evidence="1">
    <location>
        <begin position="279"/>
        <end position="308"/>
    </location>
</feature>
<dbReference type="EMBL" id="CP063458">
    <property type="protein sequence ID" value="QOV87906.1"/>
    <property type="molecule type" value="Genomic_DNA"/>
</dbReference>
<proteinExistence type="predicted"/>
<keyword evidence="5" id="KW-1185">Reference proteome</keyword>
<dbReference type="InterPro" id="IPR011453">
    <property type="entry name" value="DUF1559"/>
</dbReference>
<dbReference type="Proteomes" id="UP000593765">
    <property type="component" value="Chromosome"/>
</dbReference>
<dbReference type="Pfam" id="PF07963">
    <property type="entry name" value="N_methyl"/>
    <property type="match status" value="1"/>
</dbReference>
<dbReference type="AlphaFoldDB" id="A0A7M2WR06"/>
<dbReference type="InterPro" id="IPR012902">
    <property type="entry name" value="N_methyl_site"/>
</dbReference>
<dbReference type="PANTHER" id="PTHR30093">
    <property type="entry name" value="GENERAL SECRETION PATHWAY PROTEIN G"/>
    <property type="match status" value="1"/>
</dbReference>
<keyword evidence="2" id="KW-1133">Transmembrane helix</keyword>
<evidence type="ECO:0000256" key="2">
    <source>
        <dbReference type="SAM" id="Phobius"/>
    </source>
</evidence>
<organism evidence="4 5">
    <name type="scientific">Humisphaera borealis</name>
    <dbReference type="NCBI Taxonomy" id="2807512"/>
    <lineage>
        <taxon>Bacteria</taxon>
        <taxon>Pseudomonadati</taxon>
        <taxon>Planctomycetota</taxon>
        <taxon>Phycisphaerae</taxon>
        <taxon>Tepidisphaerales</taxon>
        <taxon>Tepidisphaeraceae</taxon>
        <taxon>Humisphaera</taxon>
    </lineage>
</organism>
<dbReference type="Pfam" id="PF07596">
    <property type="entry name" value="SBP_bac_10"/>
    <property type="match status" value="1"/>
</dbReference>
<feature type="domain" description="DUF1559" evidence="3">
    <location>
        <begin position="41"/>
        <end position="181"/>
    </location>
</feature>
<dbReference type="Gene3D" id="3.30.700.10">
    <property type="entry name" value="Glycoprotein, Type 4 Pilin"/>
    <property type="match status" value="1"/>
</dbReference>
<dbReference type="RefSeq" id="WP_206290821.1">
    <property type="nucleotide sequence ID" value="NZ_CP063458.1"/>
</dbReference>
<sequence>MSRRHFPYGRGRSLGFTLVELLVVIGIIALLISILLPSLNRAREQANRIKCASNVRQLALAAIMYANQNKGDFPRTYWNPGDANIDNTCQGSRNNAPAANAFDKANPTGPVGTNNCGSAMFLLLKMGDLTPDVFRCPSSTLNEGQLVKRDVDNYSNFPTPMNKFNSYSYAAPYGNNNAKNNGFKFRLGLTSDFPIFSDINPGTGGLFQAVTGLTQDPRAVTYNEAQRTMQRANSVNHFTVGQQVAYVDGHVEWVTSPFCGPPVPNKPWRDNIFVSFNGTDATTGKGGGAHGAPRERYDAMMHPADGAN</sequence>
<evidence type="ECO:0000256" key="1">
    <source>
        <dbReference type="SAM" id="MobiDB-lite"/>
    </source>
</evidence>
<evidence type="ECO:0000313" key="5">
    <source>
        <dbReference type="Proteomes" id="UP000593765"/>
    </source>
</evidence>
<name>A0A7M2WR06_9BACT</name>
<protein>
    <submittedName>
        <fullName evidence="4">DUF1559 domain-containing protein</fullName>
    </submittedName>
</protein>
<dbReference type="InterPro" id="IPR045584">
    <property type="entry name" value="Pilin-like"/>
</dbReference>
<keyword evidence="2" id="KW-0472">Membrane</keyword>
<reference evidence="4 5" key="1">
    <citation type="submission" date="2020-10" db="EMBL/GenBank/DDBJ databases">
        <title>Wide distribution of Phycisphaera-like planctomycetes from WD2101 soil group in peatlands and genome analysis of the first cultivated representative.</title>
        <authorList>
            <person name="Dedysh S.N."/>
            <person name="Beletsky A.V."/>
            <person name="Ivanova A."/>
            <person name="Kulichevskaya I.S."/>
            <person name="Suzina N.E."/>
            <person name="Philippov D.A."/>
            <person name="Rakitin A.L."/>
            <person name="Mardanov A.V."/>
            <person name="Ravin N.V."/>
        </authorList>
    </citation>
    <scope>NUCLEOTIDE SEQUENCE [LARGE SCALE GENOMIC DNA]</scope>
    <source>
        <strain evidence="4 5">M1803</strain>
    </source>
</reference>
<keyword evidence="2" id="KW-0812">Transmembrane</keyword>